<dbReference type="PANTHER" id="PTHR37422">
    <property type="entry name" value="TEICHURONIC ACID BIOSYNTHESIS PROTEIN TUAE"/>
    <property type="match status" value="1"/>
</dbReference>
<feature type="transmembrane region" description="Helical" evidence="5">
    <location>
        <begin position="355"/>
        <end position="376"/>
    </location>
</feature>
<reference evidence="8 9" key="1">
    <citation type="journal article" date="2022" name="Int. J. Syst. Evol. Microbiol.">
        <title>Noviherbaspirillum aridicola sp. nov., isolated from an arid soil in Pakistan.</title>
        <authorList>
            <person name="Khan I.U."/>
            <person name="Saqib M."/>
            <person name="Amin A."/>
            <person name="Hussain F."/>
            <person name="Li L."/>
            <person name="Liu Y.H."/>
            <person name="Fang B.Z."/>
            <person name="Ahmed I."/>
            <person name="Li W.J."/>
        </authorList>
    </citation>
    <scope>NUCLEOTIDE SEQUENCE [LARGE SCALE GENOMIC DNA]</scope>
    <source>
        <strain evidence="8 9">NCCP-691</strain>
    </source>
</reference>
<dbReference type="RefSeq" id="WP_220808725.1">
    <property type="nucleotide sequence ID" value="NZ_BPMK01000010.1"/>
</dbReference>
<protein>
    <recommendedName>
        <fullName evidence="10">Virulence factor membrane-bound polymerase C-terminal domain-containing protein</fullName>
    </recommendedName>
</protein>
<dbReference type="InterPro" id="IPR051533">
    <property type="entry name" value="WaaL-like"/>
</dbReference>
<comment type="caution">
    <text evidence="8">The sequence shown here is derived from an EMBL/GenBank/DDBJ whole genome shotgun (WGS) entry which is preliminary data.</text>
</comment>
<accession>A0ABQ4Q5E9</accession>
<feature type="transmembrane region" description="Helical" evidence="5">
    <location>
        <begin position="438"/>
        <end position="460"/>
    </location>
</feature>
<gene>
    <name evidence="8" type="ORF">NCCP691_24380</name>
</gene>
<evidence type="ECO:0000256" key="5">
    <source>
        <dbReference type="SAM" id="Phobius"/>
    </source>
</evidence>
<dbReference type="Proteomes" id="UP000887222">
    <property type="component" value="Unassembled WGS sequence"/>
</dbReference>
<feature type="transmembrane region" description="Helical" evidence="5">
    <location>
        <begin position="140"/>
        <end position="161"/>
    </location>
</feature>
<sequence length="601" mass="64986">MEHSIPSARASFPAGEARVDRSAASWLATGAVAAAFLFPFLWPLHASPIQSFVNEWLAAVLMLLAAGGGALVARRHGDSLPIPFVGLVFGALAAVIALQWALGLFTHSSNATLPLMALLLALLSACVGTICARHIGLSRLLPLVCSAAVVGGVLNVLLQVVQLLTNNGVSVPLIRFATGGSLYGALGQQNHLATYLCWALIGCGYLHARRLLPTMLAVLLTAVFLAGLTMSTSRMTWLQVGCIGIAGVLLLRRIDPAARPRGWQWLILLPAGYYLVSLLLPQLMELAQFDPLRSSLGRLATEEVGGPRRKLIEQAWAIFLAHPILGVGPGEFAYHQFMLEGSKQGVVFPSSPHNLLFDLLSMTGLAGTLLFAAILLPALMRILHGAVTLERVCAVLMLAVFGIHTLLEFPQWYAYFLLPAAFLFGAVETKIIAPGQHLLARIAAPVAVVYGLGLSAVLFVQYQQLEQLYSHHYMKNRLVSEVDPGALASIENFERRSVFDGPAEFLLCFNFALNENALERKLAISARALRHRAEPNIVYRHVILLALAGRQHEGSVYLQRLRENAPDEYEEVAQEIRRLGQDQPGLFGGIAASLQPGNGQS</sequence>
<feature type="transmembrane region" description="Helical" evidence="5">
    <location>
        <begin position="113"/>
        <end position="133"/>
    </location>
</feature>
<evidence type="ECO:0008006" key="10">
    <source>
        <dbReference type="Google" id="ProtNLM"/>
    </source>
</evidence>
<feature type="domain" description="O-antigen ligase-related" evidence="6">
    <location>
        <begin position="221"/>
        <end position="372"/>
    </location>
</feature>
<feature type="transmembrane region" description="Helical" evidence="5">
    <location>
        <begin position="56"/>
        <end position="73"/>
    </location>
</feature>
<feature type="transmembrane region" description="Helical" evidence="5">
    <location>
        <begin position="80"/>
        <end position="101"/>
    </location>
</feature>
<feature type="transmembrane region" description="Helical" evidence="5">
    <location>
        <begin position="215"/>
        <end position="231"/>
    </location>
</feature>
<feature type="transmembrane region" description="Helical" evidence="5">
    <location>
        <begin position="237"/>
        <end position="254"/>
    </location>
</feature>
<keyword evidence="9" id="KW-1185">Reference proteome</keyword>
<evidence type="ECO:0000259" key="7">
    <source>
        <dbReference type="Pfam" id="PF11846"/>
    </source>
</evidence>
<keyword evidence="2 5" id="KW-0812">Transmembrane</keyword>
<evidence type="ECO:0000313" key="8">
    <source>
        <dbReference type="EMBL" id="GIZ52424.1"/>
    </source>
</evidence>
<evidence type="ECO:0000256" key="2">
    <source>
        <dbReference type="ARBA" id="ARBA00022692"/>
    </source>
</evidence>
<dbReference type="InterPro" id="IPR007016">
    <property type="entry name" value="O-antigen_ligase-rel_domated"/>
</dbReference>
<feature type="transmembrane region" description="Helical" evidence="5">
    <location>
        <begin position="388"/>
        <end position="407"/>
    </location>
</feature>
<dbReference type="Pfam" id="PF11846">
    <property type="entry name" value="Wzy_C_2"/>
    <property type="match status" value="1"/>
</dbReference>
<evidence type="ECO:0000256" key="3">
    <source>
        <dbReference type="ARBA" id="ARBA00022989"/>
    </source>
</evidence>
<dbReference type="EMBL" id="BPMK01000010">
    <property type="protein sequence ID" value="GIZ52424.1"/>
    <property type="molecule type" value="Genomic_DNA"/>
</dbReference>
<dbReference type="InterPro" id="IPR021797">
    <property type="entry name" value="Wzy_C_2"/>
</dbReference>
<organism evidence="8 9">
    <name type="scientific">Noviherbaspirillum aridicola</name>
    <dbReference type="NCBI Taxonomy" id="2849687"/>
    <lineage>
        <taxon>Bacteria</taxon>
        <taxon>Pseudomonadati</taxon>
        <taxon>Pseudomonadota</taxon>
        <taxon>Betaproteobacteria</taxon>
        <taxon>Burkholderiales</taxon>
        <taxon>Oxalobacteraceae</taxon>
        <taxon>Noviherbaspirillum</taxon>
    </lineage>
</organism>
<proteinExistence type="predicted"/>
<feature type="transmembrane region" description="Helical" evidence="5">
    <location>
        <begin position="192"/>
        <end position="208"/>
    </location>
</feature>
<evidence type="ECO:0000259" key="6">
    <source>
        <dbReference type="Pfam" id="PF04932"/>
    </source>
</evidence>
<name>A0ABQ4Q5E9_9BURK</name>
<evidence type="ECO:0000256" key="1">
    <source>
        <dbReference type="ARBA" id="ARBA00004141"/>
    </source>
</evidence>
<comment type="subcellular location">
    <subcellularLocation>
        <location evidence="1">Membrane</location>
        <topology evidence="1">Multi-pass membrane protein</topology>
    </subcellularLocation>
</comment>
<feature type="domain" description="Virulence factor membrane-bound polymerase C-terminal" evidence="7">
    <location>
        <begin position="394"/>
        <end position="574"/>
    </location>
</feature>
<evidence type="ECO:0000313" key="9">
    <source>
        <dbReference type="Proteomes" id="UP000887222"/>
    </source>
</evidence>
<keyword evidence="4 5" id="KW-0472">Membrane</keyword>
<dbReference type="Pfam" id="PF04932">
    <property type="entry name" value="Wzy_C"/>
    <property type="match status" value="1"/>
</dbReference>
<feature type="transmembrane region" description="Helical" evidence="5">
    <location>
        <begin position="266"/>
        <end position="284"/>
    </location>
</feature>
<dbReference type="PANTHER" id="PTHR37422:SF13">
    <property type="entry name" value="LIPOPOLYSACCHARIDE BIOSYNTHESIS PROTEIN PA4999-RELATED"/>
    <property type="match status" value="1"/>
</dbReference>
<evidence type="ECO:0000256" key="4">
    <source>
        <dbReference type="ARBA" id="ARBA00023136"/>
    </source>
</evidence>
<feature type="transmembrane region" description="Helical" evidence="5">
    <location>
        <begin position="23"/>
        <end position="44"/>
    </location>
</feature>
<keyword evidence="3 5" id="KW-1133">Transmembrane helix</keyword>